<dbReference type="InterPro" id="IPR027417">
    <property type="entry name" value="P-loop_NTPase"/>
</dbReference>
<evidence type="ECO:0000259" key="5">
    <source>
        <dbReference type="Pfam" id="PF20209"/>
    </source>
</evidence>
<name>A0ABQ0L250_MYCCL</name>
<dbReference type="PANTHER" id="PTHR47642:SF5">
    <property type="entry name" value="ATP-DEPENDENT DNA HELICASE"/>
    <property type="match status" value="1"/>
</dbReference>
<dbReference type="Pfam" id="PF14214">
    <property type="entry name" value="Helitron_like_N"/>
    <property type="match status" value="1"/>
</dbReference>
<evidence type="ECO:0000313" key="6">
    <source>
        <dbReference type="EMBL" id="GAT45226.1"/>
    </source>
</evidence>
<protein>
    <recommendedName>
        <fullName evidence="1">ATP-dependent DNA helicase</fullName>
        <ecNumber evidence="1">5.6.2.3</ecNumber>
    </recommendedName>
</protein>
<keyword evidence="1" id="KW-0234">DNA repair</keyword>
<keyword evidence="7" id="KW-1185">Reference proteome</keyword>
<dbReference type="InterPro" id="IPR010285">
    <property type="entry name" value="DNA_helicase_pif1-like_DEAD"/>
</dbReference>
<feature type="domain" description="Helitron helicase-like" evidence="4">
    <location>
        <begin position="530"/>
        <end position="753"/>
    </location>
</feature>
<keyword evidence="1" id="KW-0227">DNA damage</keyword>
<evidence type="ECO:0000313" key="7">
    <source>
        <dbReference type="Proteomes" id="UP000815677"/>
    </source>
</evidence>
<proteinExistence type="inferred from homology"/>
<dbReference type="Pfam" id="PF05970">
    <property type="entry name" value="PIF1"/>
    <property type="match status" value="1"/>
</dbReference>
<dbReference type="SUPFAM" id="SSF52540">
    <property type="entry name" value="P-loop containing nucleoside triphosphate hydrolases"/>
    <property type="match status" value="1"/>
</dbReference>
<reference evidence="6" key="1">
    <citation type="submission" date="2014-09" db="EMBL/GenBank/DDBJ databases">
        <title>Genome sequence of the luminous mushroom Mycena chlorophos for searching fungal bioluminescence genes.</title>
        <authorList>
            <person name="Tanaka Y."/>
            <person name="Kasuga D."/>
            <person name="Oba Y."/>
            <person name="Hase S."/>
            <person name="Sato K."/>
            <person name="Oba Y."/>
            <person name="Sakakibara Y."/>
        </authorList>
    </citation>
    <scope>NUCLEOTIDE SEQUENCE</scope>
</reference>
<comment type="cofactor">
    <cofactor evidence="1">
        <name>Mg(2+)</name>
        <dbReference type="ChEBI" id="CHEBI:18420"/>
    </cofactor>
</comment>
<dbReference type="EC" id="5.6.2.3" evidence="1"/>
<evidence type="ECO:0000259" key="4">
    <source>
        <dbReference type="Pfam" id="PF14214"/>
    </source>
</evidence>
<dbReference type="Pfam" id="PF20209">
    <property type="entry name" value="DUF6570"/>
    <property type="match status" value="1"/>
</dbReference>
<feature type="compositionally biased region" description="Acidic residues" evidence="2">
    <location>
        <begin position="379"/>
        <end position="391"/>
    </location>
</feature>
<dbReference type="InterPro" id="IPR051055">
    <property type="entry name" value="PIF1_helicase"/>
</dbReference>
<comment type="catalytic activity">
    <reaction evidence="1">
        <text>ATP + H2O = ADP + phosphate + H(+)</text>
        <dbReference type="Rhea" id="RHEA:13065"/>
        <dbReference type="ChEBI" id="CHEBI:15377"/>
        <dbReference type="ChEBI" id="CHEBI:15378"/>
        <dbReference type="ChEBI" id="CHEBI:30616"/>
        <dbReference type="ChEBI" id="CHEBI:43474"/>
        <dbReference type="ChEBI" id="CHEBI:456216"/>
        <dbReference type="EC" id="5.6.2.3"/>
    </reaction>
</comment>
<dbReference type="InterPro" id="IPR046700">
    <property type="entry name" value="DUF6570"/>
</dbReference>
<dbReference type="InterPro" id="IPR025476">
    <property type="entry name" value="Helitron_helicase-like"/>
</dbReference>
<evidence type="ECO:0000259" key="3">
    <source>
        <dbReference type="Pfam" id="PF05970"/>
    </source>
</evidence>
<accession>A0ABQ0L250</accession>
<evidence type="ECO:0000256" key="1">
    <source>
        <dbReference type="RuleBase" id="RU363044"/>
    </source>
</evidence>
<feature type="region of interest" description="Disordered" evidence="2">
    <location>
        <begin position="1080"/>
        <end position="1124"/>
    </location>
</feature>
<keyword evidence="1" id="KW-0233">DNA recombination</keyword>
<feature type="domain" description="DNA helicase Pif1-like DEAD-box helicase" evidence="3">
    <location>
        <begin position="1387"/>
        <end position="1544"/>
    </location>
</feature>
<sequence length="1545" mass="173351">MDETELEIGYTLARFTIPQIIAQPPRLDKRRRDRLLAFVRSLPPEAHARLREAIRDDRAPKRHRLLNGNAMPLPARSEFLPGPSAVHTGDIEDLIDGPFLQVAPVTTVNDCIARFIDRTSNAALRKVVCVVCARRIFQHTAVECEPEQLPNKDVLRPTHPHPQHELVGDILLHAPAVRQPAPHYVCSECHAQLLLGDLPRFALANNLWIGDIPFELSVLDLAERLLIGLHFPAVYVIKLFPKAPYGKHLKESTIASGVRGNVSTYRLGTNEIAEMVSDQQLPRPAALLSALIAVTFVGFKKLPLRILSKEFEVRRHRVRDALLWLKANNPLYADVDICEECLNALPEAGVPAEIELNVRYTADESVVLREHAGYVPPEVNDDEESEIDESEERQPAAEAQDESQFDHLGPASPKQPNDDPVDYDPAVFALQPHGTIDVAADSVSDTQLFSAAVDNMLPPPIRRYKVRPGSQFVSEYPRTINNDDIDRPEQRTTGGPGNANHLLGCFPVLFPYGAGGVEVDRVSAIPYEQHIRWALQYDDGRFRKDFYFMFQAFGVLQKRLLARSSSLQVRRSTYIQNQLAFQRLTVGDFHLASQEEEARRPISNPVIRSLHHHMTAVRARVLGTDENRIGIRSQVWGMTLRFNPPTLWTTLNLADTSDPIAQVLAGQDIDLDRFCQSAGTDSEGRSTIIAGDPFASAEFFHVCIRLVLEELLGITATHRGNVEHHMGIFGVVNGYIGTVEAQARGTLHLHMLIWLRGAPVARVMKEALSSEIFREKMKSFIRANIRAHLPGTTAKTLLKVPMAANIAYSRPEDPRLPHYTERAVEMERKVARVQQVHECWPHTCERIKNGVKTCKRRAPWPTADDDWVMATGEWGPKRAYGFLNAWNPPLLQTLRCNQDIKVISNGAETKDITFYITLYIAKRQIQAANASALMAKGLAYKARSSRRIKTMQDLNKRMLQRCVNILNRQHEFSGPEAVSYLMGWGDRFISHTYVKIYWDQIMSHVRHVFPHVRGAQFATGLLSTMVADVIDQEEDLPATLTRNDDGVFVLRDQLKEYTDRGERLTNMNFYDYYTLTYDGQEAPTREPTGNQAAEHVSPEDIDDDDHVATGHKRRRGRPISERVPYMPGSRRRRCRIIRGRKQEVNLHFIGKWFPRADVPAEHEYYCLQMLLLFKPWRDLRDLGAGVRSFAEAFTIFQQTANPDHLRIIENMQYFYECSDRANARREAAGNADTAGPGPGAGDFAAPDGMLHMSAFPVELTKEDVQLARESRYAMRERIYGEGALSVALDEGIFASTYTSVPPKPIARQATLADMAQFHEWGQRIASYTRSAAFAENNGVDVGGVEDASNQTILEAVTGNQLAPDDSATVIDMTPSTANVATHRDVQLNVEQQRAHDLVLRHLRRTLAGERPPQLLMVIQGEGGTRKTVVLNSIANSFAELEASHLLAKTATTGVAASLFGGQTLHNWAGLRIGDVPRRGSEATQAKRMRNMRNVLYLIIDEFSMMTKRLLASTSDVINAVKHDLHLCEENDAFGGISVILVGDLH</sequence>
<dbReference type="Proteomes" id="UP000815677">
    <property type="component" value="Unassembled WGS sequence"/>
</dbReference>
<gene>
    <name evidence="6" type="ORF">MCHLO_02813</name>
</gene>
<comment type="similarity">
    <text evidence="1">Belongs to the helicase family.</text>
</comment>
<keyword evidence="1" id="KW-0378">Hydrolase</keyword>
<dbReference type="EMBL" id="DF841004">
    <property type="protein sequence ID" value="GAT45226.1"/>
    <property type="molecule type" value="Genomic_DNA"/>
</dbReference>
<dbReference type="Gene3D" id="3.40.50.300">
    <property type="entry name" value="P-loop containing nucleotide triphosphate hydrolases"/>
    <property type="match status" value="1"/>
</dbReference>
<dbReference type="PANTHER" id="PTHR47642">
    <property type="entry name" value="ATP-DEPENDENT DNA HELICASE"/>
    <property type="match status" value="1"/>
</dbReference>
<keyword evidence="1" id="KW-0547">Nucleotide-binding</keyword>
<feature type="region of interest" description="Disordered" evidence="2">
    <location>
        <begin position="371"/>
        <end position="426"/>
    </location>
</feature>
<keyword evidence="1" id="KW-0067">ATP-binding</keyword>
<evidence type="ECO:0000256" key="2">
    <source>
        <dbReference type="SAM" id="MobiDB-lite"/>
    </source>
</evidence>
<organism evidence="6 7">
    <name type="scientific">Mycena chlorophos</name>
    <name type="common">Agaric fungus</name>
    <name type="synonym">Agaricus chlorophos</name>
    <dbReference type="NCBI Taxonomy" id="658473"/>
    <lineage>
        <taxon>Eukaryota</taxon>
        <taxon>Fungi</taxon>
        <taxon>Dikarya</taxon>
        <taxon>Basidiomycota</taxon>
        <taxon>Agaricomycotina</taxon>
        <taxon>Agaricomycetes</taxon>
        <taxon>Agaricomycetidae</taxon>
        <taxon>Agaricales</taxon>
        <taxon>Marasmiineae</taxon>
        <taxon>Mycenaceae</taxon>
        <taxon>Mycena</taxon>
    </lineage>
</organism>
<feature type="domain" description="DUF6570" evidence="5">
    <location>
        <begin position="196"/>
        <end position="343"/>
    </location>
</feature>
<keyword evidence="1" id="KW-0347">Helicase</keyword>